<accession>A0A7I8X502</accession>
<keyword evidence="3 7" id="KW-0805">Transcription regulation</keyword>
<evidence type="ECO:0000256" key="6">
    <source>
        <dbReference type="ARBA" id="ARBA00023242"/>
    </source>
</evidence>
<evidence type="ECO:0000256" key="3">
    <source>
        <dbReference type="ARBA" id="ARBA00023015"/>
    </source>
</evidence>
<dbReference type="GO" id="GO:0006357">
    <property type="term" value="P:regulation of transcription by RNA polymerase II"/>
    <property type="evidence" value="ECO:0007669"/>
    <property type="project" value="InterPro"/>
</dbReference>
<evidence type="ECO:0000256" key="8">
    <source>
        <dbReference type="SAM" id="MobiDB-lite"/>
    </source>
</evidence>
<dbReference type="Pfam" id="PF08638">
    <property type="entry name" value="Med14"/>
    <property type="match status" value="1"/>
</dbReference>
<dbReference type="Proteomes" id="UP000659654">
    <property type="component" value="Unassembled WGS sequence"/>
</dbReference>
<protein>
    <recommendedName>
        <fullName evidence="7">Mediator of RNA polymerase II transcription subunit 14</fullName>
    </recommendedName>
    <alternativeName>
        <fullName evidence="7">Mediator complex subunit 14</fullName>
    </alternativeName>
</protein>
<dbReference type="OrthoDB" id="205099at2759"/>
<evidence type="ECO:0000259" key="9">
    <source>
        <dbReference type="Pfam" id="PF08638"/>
    </source>
</evidence>
<comment type="subunit">
    <text evidence="7">Component of the Mediator complex.</text>
</comment>
<evidence type="ECO:0000313" key="12">
    <source>
        <dbReference type="Proteomes" id="UP000659654"/>
    </source>
</evidence>
<evidence type="ECO:0000256" key="2">
    <source>
        <dbReference type="ARBA" id="ARBA00007813"/>
    </source>
</evidence>
<evidence type="ECO:0000256" key="5">
    <source>
        <dbReference type="ARBA" id="ARBA00023163"/>
    </source>
</evidence>
<keyword evidence="6 7" id="KW-0539">Nucleus</keyword>
<evidence type="ECO:0000259" key="10">
    <source>
        <dbReference type="Pfam" id="PF25308"/>
    </source>
</evidence>
<feature type="region of interest" description="Disordered" evidence="8">
    <location>
        <begin position="1043"/>
        <end position="1062"/>
    </location>
</feature>
<dbReference type="GO" id="GO:0016592">
    <property type="term" value="C:mediator complex"/>
    <property type="evidence" value="ECO:0007669"/>
    <property type="project" value="UniProtKB-UniRule"/>
</dbReference>
<reference evidence="11" key="1">
    <citation type="submission" date="2020-09" db="EMBL/GenBank/DDBJ databases">
        <authorList>
            <person name="Kikuchi T."/>
        </authorList>
    </citation>
    <scope>NUCLEOTIDE SEQUENCE</scope>
    <source>
        <strain evidence="11">Ka4C1</strain>
    </source>
</reference>
<keyword evidence="4 7" id="KW-0010">Activator</keyword>
<evidence type="ECO:0000256" key="1">
    <source>
        <dbReference type="ARBA" id="ARBA00004123"/>
    </source>
</evidence>
<sequence length="1330" mass="154195">MQAEMQDRNNSTGEEYYDEGMYAEVEESYSNKHPLPDVPEHCAPPSKPLSFILQQAHDWTTQELTGILAPRNPPVPAGEVGKFAFCNRCIYVKLYAVVKWLKSWQKISHLEKISYYLDLHSEQFWEAHEGLHDISEDELPLIGLSHFDLLTAIEVLTTHHFARTPQCIWKRHCKEKLSKNNKLATIQRLGDLLTNALIGDSAKLNAWINHVYIQNGILHLTAENEFFLRMILKDDGEGARWQILTIKSLVNDYVAGIGHDLTHPQHDMEGLAVLVQEKMDEKPKEALETMYNILHTFSLRLQLDILYTRTRQFIYHNPTFAQIKEYDMKKGLLAFYIWPECSQTYLVKVTANRKNRFLKVQHFPHYHNLPDLDIENGNLKCDQFLLETGYHRAAIRIKQIKELLSGVWEPIRYFKKVGDNRIMLMYSIMPFQNTPISENIYITVNVLSGKIQCQVGRLLHEKDGHALVEEFAALLERVLDEKIPFGGIRRLLGKIRLKILKEKYLEGLQGPHTHLLSKDNYMPSVWDITDLPEEKLLFNFHQDNNFYLLVTFEYDQFYDFKVDFYLIERSQHRKHIQELLFNEELWESTVPDLQFVGFRGLLRRPRHLMGKPTTTSWLTKCSQIRSFVAALDSRVQMAKIEEAIKQLGLQSDVHKEEAVGGDVISITDFSKPINFEDAYFQDHIQNVSLRMHRHGIFHMEICIKDHPVETKELKKSEVFRFFAAIHHATIPPNTSYHENLKRHLYDQLTTYGKLYKATRELAAVYELEMKNKINIVFYNYYKLIITYSKDRNLALIASWKINYDQLIANFIQVSTTKDGKVVIADRWNPHVLVSSLLMERLKESDSLPELVNYLVNTERSLSCLYYFSQVHLNSKRATEQIIGIASGPTSINIKNILIPVTEYQIRLVHGSAHIDFYLLNNNKVGIKATQIKSDDEYLKEKGPKLQKLPGFSHFWGQFCMETKLETIVSREVQDYPRDPGNPSSVPPQETEDAALDSHPMSCPPKYDERFEEFVKYAEKQERDDLHKVFIIEPDVFEKAMGVPEDKEKPSLSKRNVKTEPMMPPQVSPFEGYLRAVNYIARLPQTLEAFARSQNPLQALPITDLKHDEWSVTFDLQGVHASTVAYPAWTVKFRVFLCPTKFTVSIKMEFSGPSQANDTDIKVFVKYFESVVVPMDNEYALHAFFCMCRINVSGVFSAFARLMAAQMDPSSQLNYYWIVHLQLVNIRKKGPNESSLPDFVSGIVINKSDVLITIGLRPSKKREKDPFKVIKIAFVYNFDTENIRYQPTGPNDENRPKVEAALHNMAMEPSEPCIIWPSIRRLIERNDLQLD</sequence>
<dbReference type="GO" id="GO:0070847">
    <property type="term" value="C:core mediator complex"/>
    <property type="evidence" value="ECO:0007669"/>
    <property type="project" value="TreeGrafter"/>
</dbReference>
<comment type="caution">
    <text evidence="11">The sequence shown here is derived from an EMBL/GenBank/DDBJ whole genome shotgun (WGS) entry which is preliminary data.</text>
</comment>
<evidence type="ECO:0000256" key="7">
    <source>
        <dbReference type="RuleBase" id="RU365082"/>
    </source>
</evidence>
<dbReference type="InterPro" id="IPR057322">
    <property type="entry name" value="Rgr-1_C"/>
</dbReference>
<proteinExistence type="inferred from homology"/>
<keyword evidence="5 7" id="KW-0804">Transcription</keyword>
<dbReference type="GO" id="GO:0003712">
    <property type="term" value="F:transcription coregulator activity"/>
    <property type="evidence" value="ECO:0007669"/>
    <property type="project" value="UniProtKB-UniRule"/>
</dbReference>
<dbReference type="Proteomes" id="UP000582659">
    <property type="component" value="Unassembled WGS sequence"/>
</dbReference>
<keyword evidence="12" id="KW-1185">Reference proteome</keyword>
<name>A0A7I8X502_BURXY</name>
<feature type="domain" description="Mediator complex subunit MED14 N-terminal" evidence="9">
    <location>
        <begin position="82"/>
        <end position="233"/>
    </location>
</feature>
<organism evidence="11 12">
    <name type="scientific">Bursaphelenchus xylophilus</name>
    <name type="common">Pinewood nematode worm</name>
    <name type="synonym">Aphelenchoides xylophilus</name>
    <dbReference type="NCBI Taxonomy" id="6326"/>
    <lineage>
        <taxon>Eukaryota</taxon>
        <taxon>Metazoa</taxon>
        <taxon>Ecdysozoa</taxon>
        <taxon>Nematoda</taxon>
        <taxon>Chromadorea</taxon>
        <taxon>Rhabditida</taxon>
        <taxon>Tylenchina</taxon>
        <taxon>Tylenchomorpha</taxon>
        <taxon>Aphelenchoidea</taxon>
        <taxon>Aphelenchoididae</taxon>
        <taxon>Bursaphelenchus</taxon>
    </lineage>
</organism>
<dbReference type="EMBL" id="CAJFDI010000006">
    <property type="protein sequence ID" value="CAD5233583.1"/>
    <property type="molecule type" value="Genomic_DNA"/>
</dbReference>
<dbReference type="Pfam" id="PF25308">
    <property type="entry name" value="Rgr-1_C"/>
    <property type="match status" value="1"/>
</dbReference>
<dbReference type="PANTHER" id="PTHR12809:SF2">
    <property type="entry name" value="MEDIATOR OF RNA POLYMERASE II TRANSCRIPTION SUBUNIT 14"/>
    <property type="match status" value="1"/>
</dbReference>
<comment type="function">
    <text evidence="7">Component of the Mediator complex, a coactivator involved in the regulated transcription of nearly all RNA polymerase II-dependent genes. Mediator functions as a bridge to convey information from gene-specific regulatory proteins to the basal RNA polymerase II transcription machinery. Mediator is recruited to promoters by direct interactions with regulatory proteins and serves as a scaffold for the assembly of a functional preinitiation complex with RNA polymerase II and the general transcription factors.</text>
</comment>
<dbReference type="InterPro" id="IPR013947">
    <property type="entry name" value="Mediator_Med14"/>
</dbReference>
<dbReference type="EMBL" id="CAJFCV020000006">
    <property type="protein sequence ID" value="CAG9128874.1"/>
    <property type="molecule type" value="Genomic_DNA"/>
</dbReference>
<feature type="region of interest" description="Disordered" evidence="8">
    <location>
        <begin position="973"/>
        <end position="999"/>
    </location>
</feature>
<comment type="subcellular location">
    <subcellularLocation>
        <location evidence="1 7">Nucleus</location>
    </subcellularLocation>
</comment>
<gene>
    <name evidence="11" type="ORF">BXYJ_LOCUS13674</name>
</gene>
<comment type="similarity">
    <text evidence="2 7">Belongs to the Mediator complex subunit 14 family.</text>
</comment>
<dbReference type="PANTHER" id="PTHR12809">
    <property type="entry name" value="MEDIATOR COMPLEX SUBUNIT"/>
    <property type="match status" value="1"/>
</dbReference>
<dbReference type="InterPro" id="IPR055122">
    <property type="entry name" value="Med14_N"/>
</dbReference>
<feature type="domain" description="Rgr-1 C-terminal" evidence="10">
    <location>
        <begin position="1158"/>
        <end position="1324"/>
    </location>
</feature>
<evidence type="ECO:0000256" key="4">
    <source>
        <dbReference type="ARBA" id="ARBA00023159"/>
    </source>
</evidence>
<evidence type="ECO:0000313" key="11">
    <source>
        <dbReference type="EMBL" id="CAD5233583.1"/>
    </source>
</evidence>